<protein>
    <submittedName>
        <fullName evidence="1">Uncharacterized protein</fullName>
    </submittedName>
</protein>
<dbReference type="EMBL" id="JAWDIO010000001">
    <property type="protein sequence ID" value="MDU0352628.1"/>
    <property type="molecule type" value="Genomic_DNA"/>
</dbReference>
<reference evidence="1 2" key="1">
    <citation type="submission" date="2023-10" db="EMBL/GenBank/DDBJ databases">
        <title>Glaciecola aquimarina strain GGW-M5 nov., isolated from a coastal seawater.</title>
        <authorList>
            <person name="Bayburt H."/>
            <person name="Kim J.M."/>
            <person name="Choi B.J."/>
            <person name="Jeon C.O."/>
        </authorList>
    </citation>
    <scope>NUCLEOTIDE SEQUENCE [LARGE SCALE GENOMIC DNA]</scope>
    <source>
        <strain evidence="1 2">KCTC 32108</strain>
    </source>
</reference>
<evidence type="ECO:0000313" key="2">
    <source>
        <dbReference type="Proteomes" id="UP001247805"/>
    </source>
</evidence>
<accession>A0ABU3SRJ9</accession>
<gene>
    <name evidence="1" type="ORF">RS130_00690</name>
</gene>
<organism evidence="1 2">
    <name type="scientific">Paraglaciecola aquimarina</name>
    <dbReference type="NCBI Taxonomy" id="1235557"/>
    <lineage>
        <taxon>Bacteria</taxon>
        <taxon>Pseudomonadati</taxon>
        <taxon>Pseudomonadota</taxon>
        <taxon>Gammaproteobacteria</taxon>
        <taxon>Alteromonadales</taxon>
        <taxon>Alteromonadaceae</taxon>
        <taxon>Paraglaciecola</taxon>
    </lineage>
</organism>
<dbReference type="Proteomes" id="UP001247805">
    <property type="component" value="Unassembled WGS sequence"/>
</dbReference>
<dbReference type="InterPro" id="IPR036278">
    <property type="entry name" value="Sialidase_sf"/>
</dbReference>
<proteinExistence type="predicted"/>
<evidence type="ECO:0000313" key="1">
    <source>
        <dbReference type="EMBL" id="MDU0352628.1"/>
    </source>
</evidence>
<name>A0ABU3SRJ9_9ALTE</name>
<dbReference type="RefSeq" id="WP_316024338.1">
    <property type="nucleotide sequence ID" value="NZ_JAWDIO010000001.1"/>
</dbReference>
<comment type="caution">
    <text evidence="1">The sequence shown here is derived from an EMBL/GenBank/DDBJ whole genome shotgun (WGS) entry which is preliminary data.</text>
</comment>
<dbReference type="SUPFAM" id="SSF50939">
    <property type="entry name" value="Sialidases"/>
    <property type="match status" value="1"/>
</dbReference>
<sequence>MSFLVAMAACSKHGKNPLGNTHYGRNIHVVSKRPNDITRWEELNTIPVFGTYNQAVKMDNGDIYLFYRHGAHRSDWVYQKSTDHGRTFF</sequence>
<keyword evidence="2" id="KW-1185">Reference proteome</keyword>